<gene>
    <name evidence="1" type="ORF">GCM10008994_11870</name>
</gene>
<reference evidence="1" key="1">
    <citation type="journal article" date="2014" name="Int. J. Syst. Evol. Microbiol.">
        <title>Complete genome sequence of Corynebacterium casei LMG S-19264T (=DSM 44701T), isolated from a smear-ripened cheese.</title>
        <authorList>
            <consortium name="US DOE Joint Genome Institute (JGI-PGF)"/>
            <person name="Walter F."/>
            <person name="Albersmeier A."/>
            <person name="Kalinowski J."/>
            <person name="Ruckert C."/>
        </authorList>
    </citation>
    <scope>NUCLEOTIDE SEQUENCE</scope>
    <source>
        <strain evidence="1">JCM 14265</strain>
    </source>
</reference>
<comment type="caution">
    <text evidence="1">The sequence shown here is derived from an EMBL/GenBank/DDBJ whole genome shotgun (WGS) entry which is preliminary data.</text>
</comment>
<reference evidence="1" key="2">
    <citation type="submission" date="2023-12" db="EMBL/GenBank/DDBJ databases">
        <authorList>
            <person name="Sun Q."/>
            <person name="Inoue M."/>
        </authorList>
    </citation>
    <scope>NUCLEOTIDE SEQUENCE</scope>
    <source>
        <strain evidence="1">JCM 14265</strain>
    </source>
</reference>
<evidence type="ECO:0000313" key="2">
    <source>
        <dbReference type="Proteomes" id="UP001501425"/>
    </source>
</evidence>
<sequence>MEHVRRDDGPVDDGGVVARVREVAREDPESVALVHCHTLREPEAISDRSRADARPTRAPDAEYVVRVGMEHLIE</sequence>
<dbReference type="Proteomes" id="UP001501425">
    <property type="component" value="Unassembled WGS sequence"/>
</dbReference>
<accession>A0AAV3SRA2</accession>
<dbReference type="AlphaFoldDB" id="A0AAV3SRA2"/>
<protein>
    <submittedName>
        <fullName evidence="1">Uncharacterized protein</fullName>
    </submittedName>
</protein>
<evidence type="ECO:0000313" key="1">
    <source>
        <dbReference type="EMBL" id="GAA0538326.1"/>
    </source>
</evidence>
<proteinExistence type="predicted"/>
<organism evidence="1 2">
    <name type="scientific">Halorubrum ejinorense</name>
    <dbReference type="NCBI Taxonomy" id="425309"/>
    <lineage>
        <taxon>Archaea</taxon>
        <taxon>Methanobacteriati</taxon>
        <taxon>Methanobacteriota</taxon>
        <taxon>Stenosarchaea group</taxon>
        <taxon>Halobacteria</taxon>
        <taxon>Halobacteriales</taxon>
        <taxon>Haloferacaceae</taxon>
        <taxon>Halorubrum</taxon>
    </lineage>
</organism>
<dbReference type="EMBL" id="BAAADQ010000004">
    <property type="protein sequence ID" value="GAA0538326.1"/>
    <property type="molecule type" value="Genomic_DNA"/>
</dbReference>
<name>A0AAV3SRA2_9EURY</name>